<protein>
    <submittedName>
        <fullName evidence="1">Uncharacterized protein</fullName>
    </submittedName>
</protein>
<sequence length="62" mass="7524">MGILTKLFNRNKNQKRKPSKKACYFCKRQTNDMRTYKNEYNQTIKVCPLCVEYAERRAYIKP</sequence>
<dbReference type="KEGG" id="uth:DKZ56_08820"/>
<dbReference type="EMBL" id="CP036528">
    <property type="protein sequence ID" value="QBK25953.1"/>
    <property type="molecule type" value="Genomic_DNA"/>
</dbReference>
<accession>A0A4P6US83</accession>
<reference evidence="1 2" key="1">
    <citation type="submission" date="2019-02" db="EMBL/GenBank/DDBJ databases">
        <title>Ureibacillus thermophilus.</title>
        <authorList>
            <person name="Sunny J.S."/>
            <person name="Natarajan A."/>
            <person name="Saleena L.M."/>
        </authorList>
    </citation>
    <scope>NUCLEOTIDE SEQUENCE [LARGE SCALE GENOMIC DNA]</scope>
    <source>
        <strain evidence="1 2">LM102</strain>
    </source>
</reference>
<dbReference type="Proteomes" id="UP000291151">
    <property type="component" value="Chromosome"/>
</dbReference>
<organism evidence="1 2">
    <name type="scientific">Ureibacillus thermophilus</name>
    <dbReference type="NCBI Taxonomy" id="367743"/>
    <lineage>
        <taxon>Bacteria</taxon>
        <taxon>Bacillati</taxon>
        <taxon>Bacillota</taxon>
        <taxon>Bacilli</taxon>
        <taxon>Bacillales</taxon>
        <taxon>Caryophanaceae</taxon>
        <taxon>Ureibacillus</taxon>
    </lineage>
</organism>
<name>A0A4P6US83_9BACL</name>
<dbReference type="AlphaFoldDB" id="A0A4P6US83"/>
<proteinExistence type="predicted"/>
<evidence type="ECO:0000313" key="2">
    <source>
        <dbReference type="Proteomes" id="UP000291151"/>
    </source>
</evidence>
<keyword evidence="2" id="KW-1185">Reference proteome</keyword>
<evidence type="ECO:0000313" key="1">
    <source>
        <dbReference type="EMBL" id="QBK25953.1"/>
    </source>
</evidence>
<gene>
    <name evidence="1" type="ORF">DKZ56_08820</name>
</gene>